<proteinExistence type="predicted"/>
<reference evidence="1" key="1">
    <citation type="submission" date="2022-11" db="EMBL/GenBank/DDBJ databases">
        <title>Genome Sequence of Nemania bipapillata.</title>
        <authorList>
            <person name="Buettner E."/>
        </authorList>
    </citation>
    <scope>NUCLEOTIDE SEQUENCE</scope>
    <source>
        <strain evidence="1">CP14</strain>
    </source>
</reference>
<dbReference type="EMBL" id="JAPESX010002944">
    <property type="protein sequence ID" value="KAJ8106141.1"/>
    <property type="molecule type" value="Genomic_DNA"/>
</dbReference>
<gene>
    <name evidence="1" type="ORF">ONZ43_g7163</name>
</gene>
<sequence length="707" mass="79773">MDWPVRAPTTKRITGHLETLPFELIDAILKDVTFIRALDLLISPYSGQRLREAIRSHWRWRHLLGEDTDIPNLWNSLNNIALVQHRRPWAQVNTDKFDKWGALHHLVDPTSETTKVWIYVEPVNGLAQNLRGGIQEISPDVDVAKIISELKDAYSSLFKEQSAELEALADLYERFPRFLKVFGAPEVPTREAHVLARLRHDVSRRRAIPGWGLPFEWCLRLFKAAIEQRDALKIDERLPPNLSEHLIRALEGVDFIYCPIPGKRLNRTSGDTAMDAAFVQYPFSNGALPKPKAEIAWLESFVTVTEWMAKEFPDITHLVASNQLPILRRRLLADPSDHRLFIEHESPRTVAQQLRADLQQCKDDSATKSPSLLALYMPPWPASKAIAIAQFLAPYRDCNHDVLQLLYESKIFQICRFIDAAPGRKAPEDVGLIVADEIIQGGTHKAPEETTRGPTSDPRVLQPQESINQRELIITANTLQQLFKDTKVSVDATGSEILAHILARVEESVSKQDAQNNAPWKTTVKNYAASQNRHMAFRDCYICSRRLIKPHQTISSMCVPCGDFNLAGSQLSLPPRLSLAGKIAAVTGARVNLGYHVTLRLLRCGARVIASTRYPHDALLRYKAEKDAEEWMDRLVIVGADFRSARDAFELAREITRIVKGWGGTLHILINNAAQTLTDSIEKERSSVKNEEKLKGSQASKASHHKS</sequence>
<protein>
    <submittedName>
        <fullName evidence="1">Uncharacterized protein</fullName>
    </submittedName>
</protein>
<keyword evidence="2" id="KW-1185">Reference proteome</keyword>
<accession>A0ACC2HUD8</accession>
<comment type="caution">
    <text evidence="1">The sequence shown here is derived from an EMBL/GenBank/DDBJ whole genome shotgun (WGS) entry which is preliminary data.</text>
</comment>
<evidence type="ECO:0000313" key="2">
    <source>
        <dbReference type="Proteomes" id="UP001153334"/>
    </source>
</evidence>
<dbReference type="Proteomes" id="UP001153334">
    <property type="component" value="Unassembled WGS sequence"/>
</dbReference>
<evidence type="ECO:0000313" key="1">
    <source>
        <dbReference type="EMBL" id="KAJ8106141.1"/>
    </source>
</evidence>
<organism evidence="1 2">
    <name type="scientific">Nemania bipapillata</name>
    <dbReference type="NCBI Taxonomy" id="110536"/>
    <lineage>
        <taxon>Eukaryota</taxon>
        <taxon>Fungi</taxon>
        <taxon>Dikarya</taxon>
        <taxon>Ascomycota</taxon>
        <taxon>Pezizomycotina</taxon>
        <taxon>Sordariomycetes</taxon>
        <taxon>Xylariomycetidae</taxon>
        <taxon>Xylariales</taxon>
        <taxon>Xylariaceae</taxon>
        <taxon>Nemania</taxon>
    </lineage>
</organism>
<name>A0ACC2HUD8_9PEZI</name>